<dbReference type="EMBL" id="MU005576">
    <property type="protein sequence ID" value="KAF2686504.1"/>
    <property type="molecule type" value="Genomic_DNA"/>
</dbReference>
<feature type="region of interest" description="Disordered" evidence="1">
    <location>
        <begin position="62"/>
        <end position="87"/>
    </location>
</feature>
<evidence type="ECO:0000256" key="1">
    <source>
        <dbReference type="SAM" id="MobiDB-lite"/>
    </source>
</evidence>
<gene>
    <name evidence="2" type="ORF">K458DRAFT_198845</name>
</gene>
<feature type="compositionally biased region" description="Acidic residues" evidence="1">
    <location>
        <begin position="32"/>
        <end position="46"/>
    </location>
</feature>
<dbReference type="AlphaFoldDB" id="A0A6G1J7H3"/>
<accession>A0A6G1J7H3</accession>
<name>A0A6G1J7H3_9PLEO</name>
<reference evidence="2" key="1">
    <citation type="journal article" date="2020" name="Stud. Mycol.">
        <title>101 Dothideomycetes genomes: a test case for predicting lifestyles and emergence of pathogens.</title>
        <authorList>
            <person name="Haridas S."/>
            <person name="Albert R."/>
            <person name="Binder M."/>
            <person name="Bloem J."/>
            <person name="Labutti K."/>
            <person name="Salamov A."/>
            <person name="Andreopoulos B."/>
            <person name="Baker S."/>
            <person name="Barry K."/>
            <person name="Bills G."/>
            <person name="Bluhm B."/>
            <person name="Cannon C."/>
            <person name="Castanera R."/>
            <person name="Culley D."/>
            <person name="Daum C."/>
            <person name="Ezra D."/>
            <person name="Gonzalez J."/>
            <person name="Henrissat B."/>
            <person name="Kuo A."/>
            <person name="Liang C."/>
            <person name="Lipzen A."/>
            <person name="Lutzoni F."/>
            <person name="Magnuson J."/>
            <person name="Mondo S."/>
            <person name="Nolan M."/>
            <person name="Ohm R."/>
            <person name="Pangilinan J."/>
            <person name="Park H.-J."/>
            <person name="Ramirez L."/>
            <person name="Alfaro M."/>
            <person name="Sun H."/>
            <person name="Tritt A."/>
            <person name="Yoshinaga Y."/>
            <person name="Zwiers L.-H."/>
            <person name="Turgeon B."/>
            <person name="Goodwin S."/>
            <person name="Spatafora J."/>
            <person name="Crous P."/>
            <person name="Grigoriev I."/>
        </authorList>
    </citation>
    <scope>NUCLEOTIDE SEQUENCE</scope>
    <source>
        <strain evidence="2">CBS 122367</strain>
    </source>
</reference>
<keyword evidence="3" id="KW-1185">Reference proteome</keyword>
<feature type="region of interest" description="Disordered" evidence="1">
    <location>
        <begin position="20"/>
        <end position="46"/>
    </location>
</feature>
<protein>
    <submittedName>
        <fullName evidence="2">Uncharacterized protein</fullName>
    </submittedName>
</protein>
<organism evidence="2 3">
    <name type="scientific">Lentithecium fluviatile CBS 122367</name>
    <dbReference type="NCBI Taxonomy" id="1168545"/>
    <lineage>
        <taxon>Eukaryota</taxon>
        <taxon>Fungi</taxon>
        <taxon>Dikarya</taxon>
        <taxon>Ascomycota</taxon>
        <taxon>Pezizomycotina</taxon>
        <taxon>Dothideomycetes</taxon>
        <taxon>Pleosporomycetidae</taxon>
        <taxon>Pleosporales</taxon>
        <taxon>Massarineae</taxon>
        <taxon>Lentitheciaceae</taxon>
        <taxon>Lentithecium</taxon>
    </lineage>
</organism>
<proteinExistence type="predicted"/>
<evidence type="ECO:0000313" key="2">
    <source>
        <dbReference type="EMBL" id="KAF2686504.1"/>
    </source>
</evidence>
<dbReference type="OrthoDB" id="10440899at2759"/>
<feature type="compositionally biased region" description="Basic residues" evidence="1">
    <location>
        <begin position="64"/>
        <end position="74"/>
    </location>
</feature>
<sequence length="361" mass="40549">MHDLSDSEQLLSKEWWETFSSQQRLQKHTSEEIDEDILETDEDLDESPDIQVVLEYDRSFPKNAKQKRPKRIHRDGKYYSSGSGSHPESLTSNFETNLIMQKHTFTTYMSGRLTHIEYGTFFKLPACLIIMKFSFHPFRPSSGTRFKSGLVKATFDLSKHSKFLWRVRNADRLKAEKDHRDPRNRAPPTVHMLAYAPELVYGEVSTEHRKWHWSIALPIGITIGAVAAGVEPSIGSEKVHIQGNRAVVQGSETGEASNGVVWSLEESPISEKGARGIPAIFTVACIVQHDNVPFQGDFKVDGRVGFTFDPMHWVPLTGRASPYSFTPGEDRISPGRGRLADATTGAFDKVDISGLTNFSIP</sequence>
<dbReference type="Proteomes" id="UP000799291">
    <property type="component" value="Unassembled WGS sequence"/>
</dbReference>
<evidence type="ECO:0000313" key="3">
    <source>
        <dbReference type="Proteomes" id="UP000799291"/>
    </source>
</evidence>